<evidence type="ECO:0000259" key="5">
    <source>
        <dbReference type="Pfam" id="PF25954"/>
    </source>
</evidence>
<feature type="compositionally biased region" description="Basic and acidic residues" evidence="3">
    <location>
        <begin position="39"/>
        <end position="67"/>
    </location>
</feature>
<keyword evidence="2" id="KW-0813">Transport</keyword>
<evidence type="ECO:0000259" key="6">
    <source>
        <dbReference type="Pfam" id="PF25973"/>
    </source>
</evidence>
<evidence type="ECO:0000256" key="3">
    <source>
        <dbReference type="SAM" id="MobiDB-lite"/>
    </source>
</evidence>
<organism evidence="8 9">
    <name type="scientific">Litoribrevibacter euphylliae</name>
    <dbReference type="NCBI Taxonomy" id="1834034"/>
    <lineage>
        <taxon>Bacteria</taxon>
        <taxon>Pseudomonadati</taxon>
        <taxon>Pseudomonadota</taxon>
        <taxon>Gammaproteobacteria</taxon>
        <taxon>Oceanospirillales</taxon>
        <taxon>Oceanospirillaceae</taxon>
        <taxon>Litoribrevibacter</taxon>
    </lineage>
</organism>
<dbReference type="Gene3D" id="2.40.50.100">
    <property type="match status" value="1"/>
</dbReference>
<feature type="region of interest" description="Disordered" evidence="3">
    <location>
        <begin position="24"/>
        <end position="77"/>
    </location>
</feature>
<dbReference type="Pfam" id="PF25975">
    <property type="entry name" value="CzcB_C"/>
    <property type="match status" value="1"/>
</dbReference>
<gene>
    <name evidence="8" type="ORF">ACFOEK_12110</name>
</gene>
<reference evidence="9" key="1">
    <citation type="journal article" date="2019" name="Int. J. Syst. Evol. Microbiol.">
        <title>The Global Catalogue of Microorganisms (GCM) 10K type strain sequencing project: providing services to taxonomists for standard genome sequencing and annotation.</title>
        <authorList>
            <consortium name="The Broad Institute Genomics Platform"/>
            <consortium name="The Broad Institute Genome Sequencing Center for Infectious Disease"/>
            <person name="Wu L."/>
            <person name="Ma J."/>
        </authorList>
    </citation>
    <scope>NUCLEOTIDE SEQUENCE [LARGE SCALE GENOMIC DNA]</scope>
    <source>
        <strain evidence="9">KCTC 52438</strain>
    </source>
</reference>
<evidence type="ECO:0000313" key="8">
    <source>
        <dbReference type="EMBL" id="MFC3151774.1"/>
    </source>
</evidence>
<dbReference type="InterPro" id="IPR058792">
    <property type="entry name" value="Beta-barrel_RND_2"/>
</dbReference>
<evidence type="ECO:0000256" key="4">
    <source>
        <dbReference type="SAM" id="SignalP"/>
    </source>
</evidence>
<dbReference type="NCBIfam" id="TIGR01730">
    <property type="entry name" value="RND_mfp"/>
    <property type="match status" value="1"/>
</dbReference>
<proteinExistence type="inferred from homology"/>
<feature type="domain" description="CzcB-like barrel-sandwich hybrid" evidence="6">
    <location>
        <begin position="116"/>
        <end position="249"/>
    </location>
</feature>
<dbReference type="SUPFAM" id="SSF111369">
    <property type="entry name" value="HlyD-like secretion proteins"/>
    <property type="match status" value="1"/>
</dbReference>
<dbReference type="PANTHER" id="PTHR30097">
    <property type="entry name" value="CATION EFFLUX SYSTEM PROTEIN CUSB"/>
    <property type="match status" value="1"/>
</dbReference>
<dbReference type="InterPro" id="IPR058649">
    <property type="entry name" value="CzcB_C"/>
</dbReference>
<dbReference type="InterPro" id="IPR006143">
    <property type="entry name" value="RND_pump_MFP"/>
</dbReference>
<feature type="chain" id="PRO_5046516266" evidence="4">
    <location>
        <begin position="25"/>
        <end position="406"/>
    </location>
</feature>
<sequence>MKITLPIFMAGLLFGMPAISNAGAGHEHQEANSASLLSEESKHEASEHSENEKHESEEHNSHGHEDSSAEDEEGVELTKTQQNLANIQVETLVKKNMAYRLYAPGEIRTNGYTSYLVSPRVDSVILKRHVALGDHVEQGQPLVTLFSETIAEAQADHRVNSAEWQRVQKLGRKTVGDKRYVAAQSAYEASYGRLLAFGLSETAIKQFSNKPLRLGEYTLNAETEGAVLSDDFNQGQRVTAGESLIELANESELWVEARFSSNNQMTFAAGTLAEVEVDGVKYSAQVSEEAHSIDPITRTRVVRLLVNNSSHRLHPGMFADVFFSFKTKNSVLAIPESALMRSAEGDWTLFVEHQPDRFEAKEVELGRSLGEYREITGIESGSKVVTEGAFFVASEIAKGGFDPHNH</sequence>
<dbReference type="RefSeq" id="WP_386721166.1">
    <property type="nucleotide sequence ID" value="NZ_JBHRSZ010000004.1"/>
</dbReference>
<dbReference type="InterPro" id="IPR058647">
    <property type="entry name" value="BSH_CzcB-like"/>
</dbReference>
<feature type="domain" description="CusB-like beta-barrel" evidence="5">
    <location>
        <begin position="253"/>
        <end position="323"/>
    </location>
</feature>
<accession>A0ABV7HD05</accession>
<dbReference type="InterPro" id="IPR051909">
    <property type="entry name" value="MFP_Cation_Efflux"/>
</dbReference>
<dbReference type="Gene3D" id="2.40.30.170">
    <property type="match status" value="1"/>
</dbReference>
<keyword evidence="4" id="KW-0732">Signal</keyword>
<evidence type="ECO:0000259" key="7">
    <source>
        <dbReference type="Pfam" id="PF25975"/>
    </source>
</evidence>
<evidence type="ECO:0000313" key="9">
    <source>
        <dbReference type="Proteomes" id="UP001595476"/>
    </source>
</evidence>
<feature type="signal peptide" evidence="4">
    <location>
        <begin position="1"/>
        <end position="24"/>
    </location>
</feature>
<dbReference type="PANTHER" id="PTHR30097:SF15">
    <property type="entry name" value="CATION EFFLUX SYSTEM PROTEIN CUSB"/>
    <property type="match status" value="1"/>
</dbReference>
<evidence type="ECO:0000256" key="2">
    <source>
        <dbReference type="ARBA" id="ARBA00022448"/>
    </source>
</evidence>
<evidence type="ECO:0000256" key="1">
    <source>
        <dbReference type="ARBA" id="ARBA00009477"/>
    </source>
</evidence>
<dbReference type="Gene3D" id="2.40.420.20">
    <property type="match status" value="1"/>
</dbReference>
<keyword evidence="9" id="KW-1185">Reference proteome</keyword>
<protein>
    <submittedName>
        <fullName evidence="8">Efflux RND transporter periplasmic adaptor subunit</fullName>
    </submittedName>
</protein>
<dbReference type="Proteomes" id="UP001595476">
    <property type="component" value="Unassembled WGS sequence"/>
</dbReference>
<comment type="similarity">
    <text evidence="1">Belongs to the membrane fusion protein (MFP) (TC 8.A.1) family.</text>
</comment>
<dbReference type="Pfam" id="PF25954">
    <property type="entry name" value="Beta-barrel_RND_2"/>
    <property type="match status" value="1"/>
</dbReference>
<dbReference type="EMBL" id="JBHRSZ010000004">
    <property type="protein sequence ID" value="MFC3151774.1"/>
    <property type="molecule type" value="Genomic_DNA"/>
</dbReference>
<feature type="domain" description="CzcB-like C-terminal circularly permuted SH3-like" evidence="7">
    <location>
        <begin position="333"/>
        <end position="391"/>
    </location>
</feature>
<comment type="caution">
    <text evidence="8">The sequence shown here is derived from an EMBL/GenBank/DDBJ whole genome shotgun (WGS) entry which is preliminary data.</text>
</comment>
<dbReference type="Pfam" id="PF25973">
    <property type="entry name" value="BSH_CzcB"/>
    <property type="match status" value="1"/>
</dbReference>
<name>A0ABV7HD05_9GAMM</name>